<evidence type="ECO:0000313" key="2">
    <source>
        <dbReference type="EMBL" id="MCY1013073.1"/>
    </source>
</evidence>
<accession>A0A9X3EZ71</accession>
<dbReference type="AlphaFoldDB" id="A0A9X3EZ71"/>
<organism evidence="2 3">
    <name type="scientific">Nannocystis pusilla</name>
    <dbReference type="NCBI Taxonomy" id="889268"/>
    <lineage>
        <taxon>Bacteria</taxon>
        <taxon>Pseudomonadati</taxon>
        <taxon>Myxococcota</taxon>
        <taxon>Polyangia</taxon>
        <taxon>Nannocystales</taxon>
        <taxon>Nannocystaceae</taxon>
        <taxon>Nannocystis</taxon>
    </lineage>
</organism>
<dbReference type="EMBL" id="JAPNKE010000002">
    <property type="protein sequence ID" value="MCY1013073.1"/>
    <property type="molecule type" value="Genomic_DNA"/>
</dbReference>
<evidence type="ECO:0000313" key="3">
    <source>
        <dbReference type="Proteomes" id="UP001150924"/>
    </source>
</evidence>
<dbReference type="Proteomes" id="UP001150924">
    <property type="component" value="Unassembled WGS sequence"/>
</dbReference>
<protein>
    <submittedName>
        <fullName evidence="2">Uncharacterized protein</fullName>
    </submittedName>
</protein>
<evidence type="ECO:0000256" key="1">
    <source>
        <dbReference type="SAM" id="MobiDB-lite"/>
    </source>
</evidence>
<feature type="region of interest" description="Disordered" evidence="1">
    <location>
        <begin position="1"/>
        <end position="24"/>
    </location>
</feature>
<comment type="caution">
    <text evidence="2">The sequence shown here is derived from an EMBL/GenBank/DDBJ whole genome shotgun (WGS) entry which is preliminary data.</text>
</comment>
<name>A0A9X3EZ71_9BACT</name>
<dbReference type="RefSeq" id="WP_267776748.1">
    <property type="nucleotide sequence ID" value="NZ_JAPNKE010000002.1"/>
</dbReference>
<reference evidence="2" key="1">
    <citation type="submission" date="2022-11" db="EMBL/GenBank/DDBJ databases">
        <title>Minimal conservation of predation-associated metabolite biosynthetic gene clusters underscores biosynthetic potential of Myxococcota including descriptions for ten novel species: Archangium lansinium sp. nov., Myxococcus landrumus sp. nov., Nannocystis bai.</title>
        <authorList>
            <person name="Ahearne A."/>
            <person name="Stevens C."/>
            <person name="Phillips K."/>
        </authorList>
    </citation>
    <scope>NUCLEOTIDE SEQUENCE</scope>
    <source>
        <strain evidence="2">Na p29</strain>
    </source>
</reference>
<gene>
    <name evidence="2" type="ORF">OV079_47585</name>
</gene>
<proteinExistence type="predicted"/>
<keyword evidence="3" id="KW-1185">Reference proteome</keyword>
<sequence length="45" mass="4378">MSGRAGKGSARDRGSRSAAAASGQTTAICLPLHSRASSAATSCGR</sequence>